<gene>
    <name evidence="2" type="ORF">O3G_MSEX015238</name>
</gene>
<name>A0A922A166_MANSE</name>
<organism evidence="2 3">
    <name type="scientific">Manduca sexta</name>
    <name type="common">Tobacco hawkmoth</name>
    <name type="synonym">Tobacco hornworm</name>
    <dbReference type="NCBI Taxonomy" id="7130"/>
    <lineage>
        <taxon>Eukaryota</taxon>
        <taxon>Metazoa</taxon>
        <taxon>Ecdysozoa</taxon>
        <taxon>Arthropoda</taxon>
        <taxon>Hexapoda</taxon>
        <taxon>Insecta</taxon>
        <taxon>Pterygota</taxon>
        <taxon>Neoptera</taxon>
        <taxon>Endopterygota</taxon>
        <taxon>Lepidoptera</taxon>
        <taxon>Glossata</taxon>
        <taxon>Ditrysia</taxon>
        <taxon>Bombycoidea</taxon>
        <taxon>Sphingidae</taxon>
        <taxon>Sphinginae</taxon>
        <taxon>Sphingini</taxon>
        <taxon>Manduca</taxon>
    </lineage>
</organism>
<evidence type="ECO:0000313" key="2">
    <source>
        <dbReference type="EMBL" id="KAG6465572.1"/>
    </source>
</evidence>
<dbReference type="AlphaFoldDB" id="A0A922A166"/>
<comment type="caution">
    <text evidence="2">The sequence shown here is derived from an EMBL/GenBank/DDBJ whole genome shotgun (WGS) entry which is preliminary data.</text>
</comment>
<dbReference type="SMART" id="SM00822">
    <property type="entry name" value="PKS_KR"/>
    <property type="match status" value="1"/>
</dbReference>
<reference evidence="2" key="2">
    <citation type="submission" date="2020-12" db="EMBL/GenBank/DDBJ databases">
        <authorList>
            <person name="Kanost M."/>
        </authorList>
    </citation>
    <scope>NUCLEOTIDE SEQUENCE</scope>
</reference>
<feature type="domain" description="Ketoreductase" evidence="1">
    <location>
        <begin position="8"/>
        <end position="171"/>
    </location>
</feature>
<sequence length="173" mass="18687">MEYNFSDKVVLVTGASSGIGEATALLFAKFGAQLALVGRNEKNLNAVADQCMKELGVRVLPIIADLGTDEGCEKVAKMTLEHYGRLDVLVNNAGIGSKYDLIETNSMEMLDRVFSVNVRGVYNLTRLVVPALVKSNGNIVNISSVVGKMVNVGMLTYSMSKVSSTTHLKDRLK</sequence>
<dbReference type="EMBL" id="JH669586">
    <property type="protein sequence ID" value="KAG6465572.1"/>
    <property type="molecule type" value="Genomic_DNA"/>
</dbReference>
<protein>
    <recommendedName>
        <fullName evidence="1">Ketoreductase domain-containing protein</fullName>
    </recommendedName>
</protein>
<dbReference type="PANTHER" id="PTHR43975">
    <property type="entry name" value="ZGC:101858"/>
    <property type="match status" value="1"/>
</dbReference>
<evidence type="ECO:0000259" key="1">
    <source>
        <dbReference type="SMART" id="SM00822"/>
    </source>
</evidence>
<keyword evidence="3" id="KW-1185">Reference proteome</keyword>
<dbReference type="Pfam" id="PF00106">
    <property type="entry name" value="adh_short"/>
    <property type="match status" value="1"/>
</dbReference>
<dbReference type="PANTHER" id="PTHR43975:SF2">
    <property type="entry name" value="EG:BACR7A4.14 PROTEIN-RELATED"/>
    <property type="match status" value="1"/>
</dbReference>
<dbReference type="InterPro" id="IPR002347">
    <property type="entry name" value="SDR_fam"/>
</dbReference>
<evidence type="ECO:0000313" key="3">
    <source>
        <dbReference type="Proteomes" id="UP000791440"/>
    </source>
</evidence>
<accession>A0A922A166</accession>
<dbReference type="InterPro" id="IPR057326">
    <property type="entry name" value="KR_dom"/>
</dbReference>
<proteinExistence type="predicted"/>
<reference evidence="2" key="1">
    <citation type="journal article" date="2016" name="Insect Biochem. Mol. Biol.">
        <title>Multifaceted biological insights from a draft genome sequence of the tobacco hornworm moth, Manduca sexta.</title>
        <authorList>
            <person name="Kanost M.R."/>
            <person name="Arrese E.L."/>
            <person name="Cao X."/>
            <person name="Chen Y.R."/>
            <person name="Chellapilla S."/>
            <person name="Goldsmith M.R."/>
            <person name="Grosse-Wilde E."/>
            <person name="Heckel D.G."/>
            <person name="Herndon N."/>
            <person name="Jiang H."/>
            <person name="Papanicolaou A."/>
            <person name="Qu J."/>
            <person name="Soulages J.L."/>
            <person name="Vogel H."/>
            <person name="Walters J."/>
            <person name="Waterhouse R.M."/>
            <person name="Ahn S.J."/>
            <person name="Almeida F.C."/>
            <person name="An C."/>
            <person name="Aqrawi P."/>
            <person name="Bretschneider A."/>
            <person name="Bryant W.B."/>
            <person name="Bucks S."/>
            <person name="Chao H."/>
            <person name="Chevignon G."/>
            <person name="Christen J.M."/>
            <person name="Clarke D.F."/>
            <person name="Dittmer N.T."/>
            <person name="Ferguson L.C.F."/>
            <person name="Garavelou S."/>
            <person name="Gordon K.H.J."/>
            <person name="Gunaratna R.T."/>
            <person name="Han Y."/>
            <person name="Hauser F."/>
            <person name="He Y."/>
            <person name="Heidel-Fischer H."/>
            <person name="Hirsh A."/>
            <person name="Hu Y."/>
            <person name="Jiang H."/>
            <person name="Kalra D."/>
            <person name="Klinner C."/>
            <person name="Konig C."/>
            <person name="Kovar C."/>
            <person name="Kroll A.R."/>
            <person name="Kuwar S.S."/>
            <person name="Lee S.L."/>
            <person name="Lehman R."/>
            <person name="Li K."/>
            <person name="Li Z."/>
            <person name="Liang H."/>
            <person name="Lovelace S."/>
            <person name="Lu Z."/>
            <person name="Mansfield J.H."/>
            <person name="McCulloch K.J."/>
            <person name="Mathew T."/>
            <person name="Morton B."/>
            <person name="Muzny D.M."/>
            <person name="Neunemann D."/>
            <person name="Ongeri F."/>
            <person name="Pauchet Y."/>
            <person name="Pu L.L."/>
            <person name="Pyrousis I."/>
            <person name="Rao X.J."/>
            <person name="Redding A."/>
            <person name="Roesel C."/>
            <person name="Sanchez-Gracia A."/>
            <person name="Schaack S."/>
            <person name="Shukla A."/>
            <person name="Tetreau G."/>
            <person name="Wang Y."/>
            <person name="Xiong G.H."/>
            <person name="Traut W."/>
            <person name="Walsh T.K."/>
            <person name="Worley K.C."/>
            <person name="Wu D."/>
            <person name="Wu W."/>
            <person name="Wu Y.Q."/>
            <person name="Zhang X."/>
            <person name="Zou Z."/>
            <person name="Zucker H."/>
            <person name="Briscoe A.D."/>
            <person name="Burmester T."/>
            <person name="Clem R.J."/>
            <person name="Feyereisen R."/>
            <person name="Grimmelikhuijzen C.J.P."/>
            <person name="Hamodrakas S.J."/>
            <person name="Hansson B.S."/>
            <person name="Huguet E."/>
            <person name="Jermiin L.S."/>
            <person name="Lan Q."/>
            <person name="Lehman H.K."/>
            <person name="Lorenzen M."/>
            <person name="Merzendorfer H."/>
            <person name="Michalopoulos I."/>
            <person name="Morton D.B."/>
            <person name="Muthukrishnan S."/>
            <person name="Oakeshott J.G."/>
            <person name="Palmer W."/>
            <person name="Park Y."/>
            <person name="Passarelli A.L."/>
            <person name="Rozas J."/>
            <person name="Schwartz L.M."/>
            <person name="Smith W."/>
            <person name="Southgate A."/>
            <person name="Vilcinskas A."/>
            <person name="Vogt R."/>
            <person name="Wang P."/>
            <person name="Werren J."/>
            <person name="Yu X.Q."/>
            <person name="Zhou J.J."/>
            <person name="Brown S.J."/>
            <person name="Scherer S.E."/>
            <person name="Richards S."/>
            <person name="Blissard G.W."/>
        </authorList>
    </citation>
    <scope>NUCLEOTIDE SEQUENCE</scope>
</reference>
<dbReference type="Proteomes" id="UP000791440">
    <property type="component" value="Unassembled WGS sequence"/>
</dbReference>